<reference evidence="2" key="1">
    <citation type="journal article" date="2023" name="Int. J. Syst. Evol. Microbiol.">
        <title>Methylocystis iwaonis sp. nov., a type II methane-oxidizing bacterium from surface soil of a rice paddy field in Japan, and emended description of the genus Methylocystis (ex Whittenbury et al. 1970) Bowman et al. 1993.</title>
        <authorList>
            <person name="Kaise H."/>
            <person name="Sawadogo J.B."/>
            <person name="Alam M.S."/>
            <person name="Ueno C."/>
            <person name="Dianou D."/>
            <person name="Shinjo R."/>
            <person name="Asakawa S."/>
        </authorList>
    </citation>
    <scope>NUCLEOTIDE SEQUENCE</scope>
    <source>
        <strain evidence="2">LMG27198</strain>
    </source>
</reference>
<accession>A0A9W6GTH4</accession>
<dbReference type="Proteomes" id="UP001144323">
    <property type="component" value="Unassembled WGS sequence"/>
</dbReference>
<protein>
    <recommendedName>
        <fullName evidence="4">Peptidase S24/S26A/S26B/S26C domain-containing protein</fullName>
    </recommendedName>
</protein>
<evidence type="ECO:0000256" key="1">
    <source>
        <dbReference type="SAM" id="MobiDB-lite"/>
    </source>
</evidence>
<proteinExistence type="predicted"/>
<name>A0A9W6GTH4_9HYPH</name>
<comment type="caution">
    <text evidence="2">The sequence shown here is derived from an EMBL/GenBank/DDBJ whole genome shotgun (WGS) entry which is preliminary data.</text>
</comment>
<evidence type="ECO:0008006" key="4">
    <source>
        <dbReference type="Google" id="ProtNLM"/>
    </source>
</evidence>
<dbReference type="AlphaFoldDB" id="A0A9W6GTH4"/>
<organism evidence="2 3">
    <name type="scientific">Methylocystis echinoides</name>
    <dbReference type="NCBI Taxonomy" id="29468"/>
    <lineage>
        <taxon>Bacteria</taxon>
        <taxon>Pseudomonadati</taxon>
        <taxon>Pseudomonadota</taxon>
        <taxon>Alphaproteobacteria</taxon>
        <taxon>Hyphomicrobiales</taxon>
        <taxon>Methylocystaceae</taxon>
        <taxon>Methylocystis</taxon>
    </lineage>
</organism>
<evidence type="ECO:0000313" key="2">
    <source>
        <dbReference type="EMBL" id="GLI92759.1"/>
    </source>
</evidence>
<evidence type="ECO:0000313" key="3">
    <source>
        <dbReference type="Proteomes" id="UP001144323"/>
    </source>
</evidence>
<dbReference type="RefSeq" id="WP_281802166.1">
    <property type="nucleotide sequence ID" value="NZ_BSEC01000001.1"/>
</dbReference>
<dbReference type="EMBL" id="BSEC01000001">
    <property type="protein sequence ID" value="GLI92759.1"/>
    <property type="molecule type" value="Genomic_DNA"/>
</dbReference>
<sequence>MPKGLNKQRMYSPDPPDPRFPGPAQFDLIVEGSSLDKFAREGARLRCIDVDLNNAEILNGDVVVIERCKGGEIELLGKRALRQGEALELWSESTNDFWREPVIRYDRLESRREDLRIIAKILYAY</sequence>
<keyword evidence="3" id="KW-1185">Reference proteome</keyword>
<gene>
    <name evidence="2" type="ORF">LMG27198_17510</name>
</gene>
<feature type="region of interest" description="Disordered" evidence="1">
    <location>
        <begin position="1"/>
        <end position="23"/>
    </location>
</feature>